<keyword evidence="4" id="KW-1185">Reference proteome</keyword>
<protein>
    <recommendedName>
        <fullName evidence="5">Lipoprotein</fullName>
    </recommendedName>
</protein>
<proteinExistence type="predicted"/>
<feature type="compositionally biased region" description="Low complexity" evidence="1">
    <location>
        <begin position="65"/>
        <end position="79"/>
    </location>
</feature>
<sequence length="92" mass="8773">MEHQKQGNTRKMLALFLSAALAAATGCSNTANSNCVDRNGDGYCDNGSGGSSSRAFFGGGGSGKSGTSEGSSSISDGSSTHGGIGSSGSGSG</sequence>
<accession>A0ABY4S003</accession>
<dbReference type="EMBL" id="CP027059">
    <property type="protein sequence ID" value="UQZ87275.1"/>
    <property type="molecule type" value="Genomic_DNA"/>
</dbReference>
<evidence type="ECO:0000313" key="4">
    <source>
        <dbReference type="Proteomes" id="UP001057134"/>
    </source>
</evidence>
<feature type="compositionally biased region" description="Gly residues" evidence="1">
    <location>
        <begin position="80"/>
        <end position="92"/>
    </location>
</feature>
<evidence type="ECO:0000256" key="2">
    <source>
        <dbReference type="SAM" id="SignalP"/>
    </source>
</evidence>
<gene>
    <name evidence="3" type="ORF">SK3146_06572</name>
</gene>
<dbReference type="RefSeq" id="WP_249862745.1">
    <property type="nucleotide sequence ID" value="NZ_CP027059.1"/>
</dbReference>
<reference evidence="3" key="2">
    <citation type="journal article" date="2021" name="J Anim Sci Technol">
        <title>Complete genome sequence of Paenibacillus konkukensis sp. nov. SK3146 as a potential probiotic strain.</title>
        <authorList>
            <person name="Jung H.I."/>
            <person name="Park S."/>
            <person name="Niu K.M."/>
            <person name="Lee S.W."/>
            <person name="Kothari D."/>
            <person name="Yi K.J."/>
            <person name="Kim S.K."/>
        </authorList>
    </citation>
    <scope>NUCLEOTIDE SEQUENCE</scope>
    <source>
        <strain evidence="3">SK3146</strain>
    </source>
</reference>
<feature type="region of interest" description="Disordered" evidence="1">
    <location>
        <begin position="55"/>
        <end position="92"/>
    </location>
</feature>
<name>A0ABY4S003_9BACL</name>
<feature type="chain" id="PRO_5045936006" description="Lipoprotein" evidence="2">
    <location>
        <begin position="34"/>
        <end position="92"/>
    </location>
</feature>
<feature type="signal peptide" evidence="2">
    <location>
        <begin position="1"/>
        <end position="33"/>
    </location>
</feature>
<evidence type="ECO:0000256" key="1">
    <source>
        <dbReference type="SAM" id="MobiDB-lite"/>
    </source>
</evidence>
<dbReference type="Proteomes" id="UP001057134">
    <property type="component" value="Chromosome"/>
</dbReference>
<keyword evidence="2" id="KW-0732">Signal</keyword>
<dbReference type="PROSITE" id="PS51257">
    <property type="entry name" value="PROKAR_LIPOPROTEIN"/>
    <property type="match status" value="1"/>
</dbReference>
<evidence type="ECO:0000313" key="3">
    <source>
        <dbReference type="EMBL" id="UQZ87275.1"/>
    </source>
</evidence>
<organism evidence="3 4">
    <name type="scientific">Paenibacillus konkukensis</name>
    <dbReference type="NCBI Taxonomy" id="2020716"/>
    <lineage>
        <taxon>Bacteria</taxon>
        <taxon>Bacillati</taxon>
        <taxon>Bacillota</taxon>
        <taxon>Bacilli</taxon>
        <taxon>Bacillales</taxon>
        <taxon>Paenibacillaceae</taxon>
        <taxon>Paenibacillus</taxon>
    </lineage>
</organism>
<evidence type="ECO:0008006" key="5">
    <source>
        <dbReference type="Google" id="ProtNLM"/>
    </source>
</evidence>
<reference evidence="3" key="1">
    <citation type="submission" date="2018-02" db="EMBL/GenBank/DDBJ databases">
        <authorList>
            <person name="Kim S.-K."/>
            <person name="Jung H.-I."/>
            <person name="Lee S.-W."/>
        </authorList>
    </citation>
    <scope>NUCLEOTIDE SEQUENCE</scope>
    <source>
        <strain evidence="3">SK3146</strain>
    </source>
</reference>